<dbReference type="GO" id="GO:0005829">
    <property type="term" value="C:cytosol"/>
    <property type="evidence" value="ECO:0007669"/>
    <property type="project" value="TreeGrafter"/>
</dbReference>
<evidence type="ECO:0000313" key="6">
    <source>
        <dbReference type="Proteomes" id="UP000036313"/>
    </source>
</evidence>
<dbReference type="Gene3D" id="1.10.10.60">
    <property type="entry name" value="Homeodomain-like"/>
    <property type="match status" value="1"/>
</dbReference>
<reference evidence="5 6" key="1">
    <citation type="journal article" date="2015" name="Genome Biol. Evol.">
        <title>Characterization of Three Mycobacterium spp. with Potential Use in Bioremediation by Genome Sequencing and Comparative Genomics.</title>
        <authorList>
            <person name="Das S."/>
            <person name="Pettersson B.M."/>
            <person name="Behra P.R."/>
            <person name="Ramesh M."/>
            <person name="Dasgupta S."/>
            <person name="Bhattacharya A."/>
            <person name="Kirsebom L.A."/>
        </authorList>
    </citation>
    <scope>NUCLEOTIDE SEQUENCE [LARGE SCALE GENOMIC DNA]</scope>
    <source>
        <strain evidence="5 6">DSM 44075</strain>
    </source>
</reference>
<dbReference type="Pfam" id="PF12833">
    <property type="entry name" value="HTH_18"/>
    <property type="match status" value="1"/>
</dbReference>
<keyword evidence="3" id="KW-0804">Transcription</keyword>
<dbReference type="PATRIC" id="fig|1807.14.peg.1370"/>
<dbReference type="GO" id="GO:0000976">
    <property type="term" value="F:transcription cis-regulatory region binding"/>
    <property type="evidence" value="ECO:0007669"/>
    <property type="project" value="TreeGrafter"/>
</dbReference>
<dbReference type="Proteomes" id="UP000036313">
    <property type="component" value="Unassembled WGS sequence"/>
</dbReference>
<dbReference type="Pfam" id="PF12625">
    <property type="entry name" value="Arabinose_bd"/>
    <property type="match status" value="1"/>
</dbReference>
<gene>
    <name evidence="5" type="primary">virS</name>
    <name evidence="5" type="ORF">MOBUDSM44075_01359</name>
</gene>
<organism evidence="5 6">
    <name type="scientific">Mycolicibacterium obuense</name>
    <dbReference type="NCBI Taxonomy" id="1807"/>
    <lineage>
        <taxon>Bacteria</taxon>
        <taxon>Bacillati</taxon>
        <taxon>Actinomycetota</taxon>
        <taxon>Actinomycetes</taxon>
        <taxon>Mycobacteriales</taxon>
        <taxon>Mycobacteriaceae</taxon>
        <taxon>Mycolicibacterium</taxon>
    </lineage>
</organism>
<name>A0A0J6WCV9_9MYCO</name>
<sequence length="351" mass="37604">MDLTTSPPSPDPVGMELIAATAMHGFAELTAELGGDAEAVLTPLGLRVEDCGRTDVFVPLRHAIHAAERTAALTRTPDFGRRLALRQGIEVLGPLGVAARTAQTVGEALGILENFMGAYSPAIAVHLGDDGPREDVVFWQWRLGLDPPVRHHQTAELSLGIMLRLLRLFLGADYAPLSVHLAHAPLSAQSDYTRYFGASVHFNHTVNGFTLNALDLTRPLAEESDSHQAAIDALVGVIDSCGSSAAQSVARLTGPLLPGGTVTVETVAKQFGLHPKSLQRRLAAEGTSFSAVIDGVRRDIAIRILRDTDVSLVQLSRQLGFAEPAVLTRACQRWFGSTPSAYRTRLRCAAE</sequence>
<evidence type="ECO:0000313" key="5">
    <source>
        <dbReference type="EMBL" id="KMO79557.1"/>
    </source>
</evidence>
<accession>A0A0J6WCV9</accession>
<feature type="domain" description="HTH araC/xylS-type" evidence="4">
    <location>
        <begin position="247"/>
        <end position="345"/>
    </location>
</feature>
<evidence type="ECO:0000256" key="3">
    <source>
        <dbReference type="ARBA" id="ARBA00023163"/>
    </source>
</evidence>
<dbReference type="SMART" id="SM00342">
    <property type="entry name" value="HTH_ARAC"/>
    <property type="match status" value="1"/>
</dbReference>
<dbReference type="EMBL" id="JYNU01000007">
    <property type="protein sequence ID" value="KMO79557.1"/>
    <property type="molecule type" value="Genomic_DNA"/>
</dbReference>
<dbReference type="InterPro" id="IPR032687">
    <property type="entry name" value="AraC-type_N"/>
</dbReference>
<evidence type="ECO:0000256" key="2">
    <source>
        <dbReference type="ARBA" id="ARBA00023125"/>
    </source>
</evidence>
<dbReference type="InterPro" id="IPR018060">
    <property type="entry name" value="HTH_AraC"/>
</dbReference>
<keyword evidence="2" id="KW-0238">DNA-binding</keyword>
<dbReference type="InterPro" id="IPR009057">
    <property type="entry name" value="Homeodomain-like_sf"/>
</dbReference>
<dbReference type="PANTHER" id="PTHR47894:SF4">
    <property type="entry name" value="HTH-TYPE TRANSCRIPTIONAL REGULATOR GADX"/>
    <property type="match status" value="1"/>
</dbReference>
<dbReference type="PANTHER" id="PTHR47894">
    <property type="entry name" value="HTH-TYPE TRANSCRIPTIONAL REGULATOR GADX"/>
    <property type="match status" value="1"/>
</dbReference>
<evidence type="ECO:0000259" key="4">
    <source>
        <dbReference type="PROSITE" id="PS01124"/>
    </source>
</evidence>
<evidence type="ECO:0000256" key="1">
    <source>
        <dbReference type="ARBA" id="ARBA00023015"/>
    </source>
</evidence>
<dbReference type="GO" id="GO:0003700">
    <property type="term" value="F:DNA-binding transcription factor activity"/>
    <property type="evidence" value="ECO:0007669"/>
    <property type="project" value="InterPro"/>
</dbReference>
<proteinExistence type="predicted"/>
<keyword evidence="1" id="KW-0805">Transcription regulation</keyword>
<protein>
    <submittedName>
        <fullName evidence="5">HTH-type transcriptional regulator VirS</fullName>
    </submittedName>
</protein>
<dbReference type="PROSITE" id="PS01124">
    <property type="entry name" value="HTH_ARAC_FAMILY_2"/>
    <property type="match status" value="1"/>
</dbReference>
<dbReference type="AlphaFoldDB" id="A0A0J6WCV9"/>
<dbReference type="SUPFAM" id="SSF46689">
    <property type="entry name" value="Homeodomain-like"/>
    <property type="match status" value="1"/>
</dbReference>
<comment type="caution">
    <text evidence="5">The sequence shown here is derived from an EMBL/GenBank/DDBJ whole genome shotgun (WGS) entry which is preliminary data.</text>
</comment>